<dbReference type="Pfam" id="PF21274">
    <property type="entry name" value="Rng_hyd_C"/>
    <property type="match status" value="1"/>
</dbReference>
<keyword evidence="3" id="KW-0274">FAD</keyword>
<evidence type="ECO:0000259" key="4">
    <source>
        <dbReference type="Pfam" id="PF01494"/>
    </source>
</evidence>
<keyword evidence="2" id="KW-0285">Flavoprotein</keyword>
<organism evidence="5 6">
    <name type="scientific">Streptomyces triculaminicus</name>
    <dbReference type="NCBI Taxonomy" id="2816232"/>
    <lineage>
        <taxon>Bacteria</taxon>
        <taxon>Bacillati</taxon>
        <taxon>Actinomycetota</taxon>
        <taxon>Actinomycetes</taxon>
        <taxon>Kitasatosporales</taxon>
        <taxon>Streptomycetaceae</taxon>
        <taxon>Streptomyces</taxon>
    </lineage>
</organism>
<dbReference type="PANTHER" id="PTHR43004">
    <property type="entry name" value="TRK SYSTEM POTASSIUM UPTAKE PROTEIN"/>
    <property type="match status" value="1"/>
</dbReference>
<dbReference type="Pfam" id="PF01494">
    <property type="entry name" value="FAD_binding_3"/>
    <property type="match status" value="1"/>
</dbReference>
<sequence length="516" mass="55684">MTSSGTGADTGSDIEVLVVGAGPAGLLLAGELALAGVRTRVVERRLESHRESRALNLHPRSMELMDMRGLADRFLAVGRTVPGWQFAASLKQPLDFTALDTRHPYALLIAQSRTEALLAERARELGVEIHRGYEAVALRQDPDGVEVSLRGPGGEVTVRARYVVGCDGGRSFVRQAAGIGFPGTGESMTAVVGDFAVADHADNDRARQHGVLVARLEAGLTRFVVMDPDRIRVPSTEPVTLEEFRTSLKRVCGTDCGIDEPRWLSRFGNTTRLAESYRRGRVLLAGDAAHVHFPVGAQGLNTGLQDAMNLGWKLAAQVHGWAPPALLDTYHTERHAVGRAVTDGTRAQTLLVELPLTERYGLPAGILCELLDTLLGMKDVNRHLAARISALDTAYPPPDASPADPLTGRRMPDIGLATTATETVRVYELLHDGHFVLLNLDGDDESCGWEPEEPGRPGRIRTLTARPAEVDPDLGGVSEVLVRPDGHIAWATRTTDTGTRRAERTQALNTWPGAPA</sequence>
<dbReference type="PRINTS" id="PR00420">
    <property type="entry name" value="RNGMNOXGNASE"/>
</dbReference>
<name>A0A939FNM2_9ACTN</name>
<keyword evidence="5" id="KW-0503">Monooxygenase</keyword>
<dbReference type="InterPro" id="IPR050641">
    <property type="entry name" value="RIFMO-like"/>
</dbReference>
<reference evidence="5" key="1">
    <citation type="submission" date="2021-03" db="EMBL/GenBank/DDBJ databases">
        <title>Streptomyces strains.</title>
        <authorList>
            <person name="Lund M.B."/>
            <person name="Toerring T."/>
        </authorList>
    </citation>
    <scope>NUCLEOTIDE SEQUENCE</scope>
    <source>
        <strain evidence="5">JCM 4242</strain>
    </source>
</reference>
<dbReference type="Gene3D" id="3.40.30.120">
    <property type="match status" value="1"/>
</dbReference>
<feature type="domain" description="FAD-binding" evidence="4">
    <location>
        <begin position="14"/>
        <end position="344"/>
    </location>
</feature>
<dbReference type="InterPro" id="IPR036188">
    <property type="entry name" value="FAD/NAD-bd_sf"/>
</dbReference>
<dbReference type="GO" id="GO:0071949">
    <property type="term" value="F:FAD binding"/>
    <property type="evidence" value="ECO:0007669"/>
    <property type="project" value="InterPro"/>
</dbReference>
<dbReference type="InterPro" id="IPR002938">
    <property type="entry name" value="FAD-bd"/>
</dbReference>
<proteinExistence type="predicted"/>
<evidence type="ECO:0000256" key="1">
    <source>
        <dbReference type="ARBA" id="ARBA00001974"/>
    </source>
</evidence>
<dbReference type="Gene3D" id="3.30.70.2450">
    <property type="match status" value="1"/>
</dbReference>
<gene>
    <name evidence="5" type="ORF">J1792_17225</name>
</gene>
<dbReference type="SUPFAM" id="SSF51905">
    <property type="entry name" value="FAD/NAD(P)-binding domain"/>
    <property type="match status" value="1"/>
</dbReference>
<evidence type="ECO:0000256" key="3">
    <source>
        <dbReference type="ARBA" id="ARBA00022827"/>
    </source>
</evidence>
<dbReference type="PANTHER" id="PTHR43004:SF19">
    <property type="entry name" value="BINDING MONOOXYGENASE, PUTATIVE (JCVI)-RELATED"/>
    <property type="match status" value="1"/>
</dbReference>
<dbReference type="GO" id="GO:0016709">
    <property type="term" value="F:oxidoreductase activity, acting on paired donors, with incorporation or reduction of molecular oxygen, NAD(P)H as one donor, and incorporation of one atom of oxygen"/>
    <property type="evidence" value="ECO:0007669"/>
    <property type="project" value="UniProtKB-ARBA"/>
</dbReference>
<comment type="cofactor">
    <cofactor evidence="1">
        <name>FAD</name>
        <dbReference type="ChEBI" id="CHEBI:57692"/>
    </cofactor>
</comment>
<dbReference type="AlphaFoldDB" id="A0A939FNM2"/>
<keyword evidence="5" id="KW-0560">Oxidoreductase</keyword>
<protein>
    <submittedName>
        <fullName evidence="5">FAD-dependent monooxygenase</fullName>
    </submittedName>
</protein>
<evidence type="ECO:0000313" key="5">
    <source>
        <dbReference type="EMBL" id="MBO0654459.1"/>
    </source>
</evidence>
<accession>A0A939FNM2</accession>
<comment type="caution">
    <text evidence="5">The sequence shown here is derived from an EMBL/GenBank/DDBJ whole genome shotgun (WGS) entry which is preliminary data.</text>
</comment>
<dbReference type="Proteomes" id="UP000664781">
    <property type="component" value="Unassembled WGS sequence"/>
</dbReference>
<dbReference type="EMBL" id="JAFMOF010000002">
    <property type="protein sequence ID" value="MBO0654459.1"/>
    <property type="molecule type" value="Genomic_DNA"/>
</dbReference>
<keyword evidence="6" id="KW-1185">Reference proteome</keyword>
<evidence type="ECO:0000256" key="2">
    <source>
        <dbReference type="ARBA" id="ARBA00022630"/>
    </source>
</evidence>
<dbReference type="Gene3D" id="3.50.50.60">
    <property type="entry name" value="FAD/NAD(P)-binding domain"/>
    <property type="match status" value="1"/>
</dbReference>
<evidence type="ECO:0000313" key="6">
    <source>
        <dbReference type="Proteomes" id="UP000664781"/>
    </source>
</evidence>